<accession>A0A2T7NY36</accession>
<dbReference type="EMBL" id="PZQS01000008">
    <property type="protein sequence ID" value="PVD26074.1"/>
    <property type="molecule type" value="Genomic_DNA"/>
</dbReference>
<comment type="caution">
    <text evidence="3">The sequence shown here is derived from an EMBL/GenBank/DDBJ whole genome shotgun (WGS) entry which is preliminary data.</text>
</comment>
<name>A0A2T7NY36_POMCA</name>
<evidence type="ECO:0000313" key="3">
    <source>
        <dbReference type="EMBL" id="PVD26074.1"/>
    </source>
</evidence>
<dbReference type="SUPFAM" id="SSF57997">
    <property type="entry name" value="Tropomyosin"/>
    <property type="match status" value="1"/>
</dbReference>
<protein>
    <submittedName>
        <fullName evidence="3">Uncharacterized protein</fullName>
    </submittedName>
</protein>
<evidence type="ECO:0000256" key="1">
    <source>
        <dbReference type="SAM" id="Coils"/>
    </source>
</evidence>
<evidence type="ECO:0000313" key="4">
    <source>
        <dbReference type="Proteomes" id="UP000245119"/>
    </source>
</evidence>
<feature type="compositionally biased region" description="Polar residues" evidence="2">
    <location>
        <begin position="35"/>
        <end position="46"/>
    </location>
</feature>
<dbReference type="OrthoDB" id="10575844at2759"/>
<organism evidence="3 4">
    <name type="scientific">Pomacea canaliculata</name>
    <name type="common">Golden apple snail</name>
    <dbReference type="NCBI Taxonomy" id="400727"/>
    <lineage>
        <taxon>Eukaryota</taxon>
        <taxon>Metazoa</taxon>
        <taxon>Spiralia</taxon>
        <taxon>Lophotrochozoa</taxon>
        <taxon>Mollusca</taxon>
        <taxon>Gastropoda</taxon>
        <taxon>Caenogastropoda</taxon>
        <taxon>Architaenioglossa</taxon>
        <taxon>Ampullarioidea</taxon>
        <taxon>Ampullariidae</taxon>
        <taxon>Pomacea</taxon>
    </lineage>
</organism>
<feature type="region of interest" description="Disordered" evidence="2">
    <location>
        <begin position="232"/>
        <end position="279"/>
    </location>
</feature>
<feature type="coiled-coil region" evidence="1">
    <location>
        <begin position="75"/>
        <end position="224"/>
    </location>
</feature>
<sequence>MLTSRADTVFSMLHGLPDITRRSSSDGASPIAMTHNPTMSNKSRGQQPKRRALDSDSDDTDAKTLWKHAVRAPDVQGLLRKVEDMELRLEELENLIGLQRMDSEKRQQQKKELEQSRQEIAELRKQLQEAMVTLETRNKELQDTQKKVETLTNQSTADRHKIDRLENENKKLQQLVGELENKLNDRIKKIGKLERQLSDVQRELNQTHTRVNSLETGLQQLQQNFAALVAGTLPTSSTTPEKPSPRQPLASLGLPPIAIPASMQNQSNRGGQAMNFPPK</sequence>
<proteinExistence type="predicted"/>
<feature type="compositionally biased region" description="Low complexity" evidence="2">
    <location>
        <begin position="232"/>
        <end position="241"/>
    </location>
</feature>
<evidence type="ECO:0000256" key="2">
    <source>
        <dbReference type="SAM" id="MobiDB-lite"/>
    </source>
</evidence>
<dbReference type="Proteomes" id="UP000245119">
    <property type="component" value="Linkage Group LG8"/>
</dbReference>
<reference evidence="3 4" key="1">
    <citation type="submission" date="2018-04" db="EMBL/GenBank/DDBJ databases">
        <title>The genome of golden apple snail Pomacea canaliculata provides insight into stress tolerance and invasive adaptation.</title>
        <authorList>
            <person name="Liu C."/>
            <person name="Liu B."/>
            <person name="Ren Y."/>
            <person name="Zhang Y."/>
            <person name="Wang H."/>
            <person name="Li S."/>
            <person name="Jiang F."/>
            <person name="Yin L."/>
            <person name="Zhang G."/>
            <person name="Qian W."/>
            <person name="Fan W."/>
        </authorList>
    </citation>
    <scope>NUCLEOTIDE SEQUENCE [LARGE SCALE GENOMIC DNA]</scope>
    <source>
        <strain evidence="3">SZHN2017</strain>
        <tissue evidence="3">Muscle</tissue>
    </source>
</reference>
<gene>
    <name evidence="3" type="ORF">C0Q70_13742</name>
</gene>
<feature type="region of interest" description="Disordered" evidence="2">
    <location>
        <begin position="18"/>
        <end position="61"/>
    </location>
</feature>
<dbReference type="AlphaFoldDB" id="A0A2T7NY36"/>
<dbReference type="Gene3D" id="1.10.287.1490">
    <property type="match status" value="1"/>
</dbReference>
<keyword evidence="1" id="KW-0175">Coiled coil</keyword>
<keyword evidence="4" id="KW-1185">Reference proteome</keyword>